<dbReference type="CDD" id="cd11319">
    <property type="entry name" value="AmyAc_euk_AmyA"/>
    <property type="match status" value="1"/>
</dbReference>
<dbReference type="GO" id="GO:0004556">
    <property type="term" value="F:alpha-amylase activity"/>
    <property type="evidence" value="ECO:0007669"/>
    <property type="project" value="UniProtKB-UniRule"/>
</dbReference>
<dbReference type="InterPro" id="IPR006046">
    <property type="entry name" value="Alpha_amylase"/>
</dbReference>
<dbReference type="AlphaFoldDB" id="A0A0U5FMQ6"/>
<evidence type="ECO:0000259" key="19">
    <source>
        <dbReference type="SMART" id="SM00642"/>
    </source>
</evidence>
<evidence type="ECO:0000256" key="16">
    <source>
        <dbReference type="RuleBase" id="RU003615"/>
    </source>
</evidence>
<evidence type="ECO:0000256" key="5">
    <source>
        <dbReference type="ARBA" id="ARBA00022723"/>
    </source>
</evidence>
<dbReference type="InterPro" id="IPR015340">
    <property type="entry name" value="A_amylase_C_dom"/>
</dbReference>
<dbReference type="EMBL" id="CDMC01000001">
    <property type="protein sequence ID" value="CEL00563.1"/>
    <property type="molecule type" value="Genomic_DNA"/>
</dbReference>
<comment type="similarity">
    <text evidence="3 16">Belongs to the glycosyl hydrolase 13 family.</text>
</comment>
<feature type="binding site" evidence="15">
    <location>
        <position position="368"/>
    </location>
    <ligand>
        <name>substrate</name>
    </ligand>
</feature>
<feature type="disulfide bond" evidence="14">
    <location>
        <begin position="51"/>
        <end position="57"/>
    </location>
</feature>
<dbReference type="InterPro" id="IPR013780">
    <property type="entry name" value="Glyco_hydro_b"/>
</dbReference>
<keyword evidence="9" id="KW-0325">Glycoprotein</keyword>
<feature type="binding site" evidence="15">
    <location>
        <position position="230"/>
    </location>
    <ligand>
        <name>substrate</name>
    </ligand>
</feature>
<dbReference type="FunFam" id="3.20.20.80:FF:000120">
    <property type="entry name" value="Alpha-amylase A"/>
    <property type="match status" value="1"/>
</dbReference>
<dbReference type="PANTHER" id="PTHR10357">
    <property type="entry name" value="ALPHA-AMYLASE FAMILY MEMBER"/>
    <property type="match status" value="1"/>
</dbReference>
<dbReference type="GO" id="GO:0005509">
    <property type="term" value="F:calcium ion binding"/>
    <property type="evidence" value="ECO:0007669"/>
    <property type="project" value="InterPro"/>
</dbReference>
<proteinExistence type="inferred from homology"/>
<feature type="chain" id="PRO_5006857120" description="Alpha-amylase" evidence="18">
    <location>
        <begin position="20"/>
        <end position="563"/>
    </location>
</feature>
<dbReference type="Gene3D" id="3.20.20.80">
    <property type="entry name" value="Glycosidases"/>
    <property type="match status" value="1"/>
</dbReference>
<feature type="disulfide bond" evidence="14">
    <location>
        <begin position="463"/>
        <end position="498"/>
    </location>
</feature>
<evidence type="ECO:0000313" key="21">
    <source>
        <dbReference type="Proteomes" id="UP000054771"/>
    </source>
</evidence>
<dbReference type="Proteomes" id="UP000054771">
    <property type="component" value="Unassembled WGS sequence"/>
</dbReference>
<dbReference type="Pfam" id="PF00128">
    <property type="entry name" value="Alpha-amylase"/>
    <property type="match status" value="1"/>
</dbReference>
<keyword evidence="8 14" id="KW-1015">Disulfide bond</keyword>
<dbReference type="InterPro" id="IPR013777">
    <property type="entry name" value="A-amylase-like"/>
</dbReference>
<feature type="binding site" evidence="15">
    <location>
        <position position="321"/>
    </location>
    <ligand>
        <name>substrate</name>
    </ligand>
</feature>
<feature type="signal peptide" evidence="18">
    <location>
        <begin position="1"/>
        <end position="19"/>
    </location>
</feature>
<keyword evidence="10 17" id="KW-0119">Carbohydrate metabolism</keyword>
<reference evidence="21" key="1">
    <citation type="journal article" date="2016" name="Genome Announc.">
        <title>Draft genome sequences of fungus Aspergillus calidoustus.</title>
        <authorList>
            <person name="Horn F."/>
            <person name="Linde J."/>
            <person name="Mattern D.J."/>
            <person name="Walther G."/>
            <person name="Guthke R."/>
            <person name="Scherlach K."/>
            <person name="Martin K."/>
            <person name="Brakhage A.A."/>
            <person name="Petzke L."/>
            <person name="Valiante V."/>
        </authorList>
    </citation>
    <scope>NUCLEOTIDE SEQUENCE [LARGE SCALE GENOMIC DNA]</scope>
    <source>
        <strain evidence="21">SF006504</strain>
    </source>
</reference>
<gene>
    <name evidence="20" type="ORF">ASPCAL00162</name>
</gene>
<keyword evidence="18" id="KW-0732">Signal</keyword>
<dbReference type="GO" id="GO:0016052">
    <property type="term" value="P:carbohydrate catabolic process"/>
    <property type="evidence" value="ECO:0007669"/>
    <property type="project" value="InterPro"/>
</dbReference>
<dbReference type="InterPro" id="IPR017853">
    <property type="entry name" value="GH"/>
</dbReference>
<evidence type="ECO:0000256" key="1">
    <source>
        <dbReference type="ARBA" id="ARBA00000548"/>
    </source>
</evidence>
<evidence type="ECO:0000256" key="12">
    <source>
        <dbReference type="PIRSR" id="PIRSR001024-1"/>
    </source>
</evidence>
<dbReference type="InterPro" id="IPR006047">
    <property type="entry name" value="GH13_cat_dom"/>
</dbReference>
<dbReference type="PIRSF" id="PIRSF001024">
    <property type="entry name" value="Alph-amyl_fung"/>
    <property type="match status" value="1"/>
</dbReference>
<feature type="active site" description="Nucleophile" evidence="12">
    <location>
        <position position="232"/>
    </location>
</feature>
<evidence type="ECO:0000256" key="18">
    <source>
        <dbReference type="SAM" id="SignalP"/>
    </source>
</evidence>
<dbReference type="PANTHER" id="PTHR10357:SF208">
    <property type="entry name" value="ALPHA-AMYLASE"/>
    <property type="match status" value="1"/>
</dbReference>
<dbReference type="SUPFAM" id="SSF51011">
    <property type="entry name" value="Glycosyl hydrolase domain"/>
    <property type="match status" value="1"/>
</dbReference>
<evidence type="ECO:0000256" key="17">
    <source>
        <dbReference type="RuleBase" id="RU361134"/>
    </source>
</evidence>
<evidence type="ECO:0000256" key="2">
    <source>
        <dbReference type="ARBA" id="ARBA00001913"/>
    </source>
</evidence>
<evidence type="ECO:0000256" key="3">
    <source>
        <dbReference type="ARBA" id="ARBA00008061"/>
    </source>
</evidence>
<organism evidence="20 21">
    <name type="scientific">Aspergillus calidoustus</name>
    <dbReference type="NCBI Taxonomy" id="454130"/>
    <lineage>
        <taxon>Eukaryota</taxon>
        <taxon>Fungi</taxon>
        <taxon>Dikarya</taxon>
        <taxon>Ascomycota</taxon>
        <taxon>Pezizomycotina</taxon>
        <taxon>Eurotiomycetes</taxon>
        <taxon>Eurotiomycetidae</taxon>
        <taxon>Eurotiales</taxon>
        <taxon>Aspergillaceae</taxon>
        <taxon>Aspergillus</taxon>
        <taxon>Aspergillus subgen. Nidulantes</taxon>
    </lineage>
</organism>
<evidence type="ECO:0000256" key="4">
    <source>
        <dbReference type="ARBA" id="ARBA00012595"/>
    </source>
</evidence>
<keyword evidence="6 17" id="KW-0378">Hydrolase</keyword>
<evidence type="ECO:0000256" key="14">
    <source>
        <dbReference type="PIRSR" id="PIRSR001024-4"/>
    </source>
</evidence>
<evidence type="ECO:0000313" key="20">
    <source>
        <dbReference type="EMBL" id="CEL00563.1"/>
    </source>
</evidence>
<dbReference type="STRING" id="454130.A0A0U5FMQ6"/>
<dbReference type="EC" id="3.2.1.1" evidence="4 17"/>
<evidence type="ECO:0000256" key="7">
    <source>
        <dbReference type="ARBA" id="ARBA00022837"/>
    </source>
</evidence>
<protein>
    <recommendedName>
        <fullName evidence="4 17">Alpha-amylase</fullName>
        <ecNumber evidence="4 17">3.2.1.1</ecNumber>
    </recommendedName>
</protein>
<dbReference type="PRINTS" id="PR00110">
    <property type="entry name" value="ALPHAAMYLASE"/>
</dbReference>
<feature type="domain" description="Glycosyl hydrolase family 13 catalytic" evidence="19">
    <location>
        <begin position="34"/>
        <end position="393"/>
    </location>
</feature>
<evidence type="ECO:0000256" key="15">
    <source>
        <dbReference type="PIRSR" id="PIRSR001024-5"/>
    </source>
</evidence>
<evidence type="ECO:0000256" key="9">
    <source>
        <dbReference type="ARBA" id="ARBA00023180"/>
    </source>
</evidence>
<evidence type="ECO:0000256" key="8">
    <source>
        <dbReference type="ARBA" id="ARBA00023157"/>
    </source>
</evidence>
<dbReference type="Pfam" id="PF09260">
    <property type="entry name" value="A_amylase_dom_C"/>
    <property type="match status" value="1"/>
</dbReference>
<comment type="cofactor">
    <cofactor evidence="2">
        <name>Ca(2+)</name>
        <dbReference type="ChEBI" id="CHEBI:29108"/>
    </cofactor>
</comment>
<feature type="active site" description="Proton donor" evidence="12">
    <location>
        <position position="256"/>
    </location>
</feature>
<feature type="disulfide bond" evidence="14">
    <location>
        <begin position="176"/>
        <end position="190"/>
    </location>
</feature>
<keyword evidence="21" id="KW-1185">Reference proteome</keyword>
<accession>A0A0U5FMQ6</accession>
<dbReference type="Gene3D" id="2.60.40.1180">
    <property type="entry name" value="Golgi alpha-mannosidase II"/>
    <property type="match status" value="1"/>
</dbReference>
<feature type="binding site" evidence="15">
    <location>
        <position position="102"/>
    </location>
    <ligand>
        <name>substrate</name>
    </ligand>
</feature>
<dbReference type="OrthoDB" id="204980at2759"/>
<evidence type="ECO:0000256" key="10">
    <source>
        <dbReference type="ARBA" id="ARBA00023277"/>
    </source>
</evidence>
<evidence type="ECO:0000256" key="11">
    <source>
        <dbReference type="ARBA" id="ARBA00023295"/>
    </source>
</evidence>
<evidence type="ECO:0000256" key="13">
    <source>
        <dbReference type="PIRSR" id="PIRSR001024-2"/>
    </source>
</evidence>
<evidence type="ECO:0000256" key="6">
    <source>
        <dbReference type="ARBA" id="ARBA00022801"/>
    </source>
</evidence>
<feature type="site" description="Transition state stabilizer" evidence="13">
    <location>
        <position position="321"/>
    </location>
</feature>
<feature type="disulfide bond" evidence="14">
    <location>
        <begin position="266"/>
        <end position="307"/>
    </location>
</feature>
<keyword evidence="7" id="KW-0106">Calcium</keyword>
<sequence length="563" mass="61632">MRHFTSLGAISALASVTAAKSPSAQQWAERSIYQVMTDRFARPAGSSDEPCDPYKYCGGSWTGIIDRLDYIQDLGFTAVQISPVVENIPEHTTYGEAYHGYWPQDLYALNEHFGTADDLRKLSAELHKRGMYFMVDVVINDMAQAVNGSTTSNGEPDIDWSRLIPFNDEKYYHPFCSITNWDNPDMAKNCWFSADTVALPDLDTEDATVVSMIQEWVKGLVGNYSIDGLRIDATKHMNDAYLTSFSEAAGVFTIGEVYTENTDAVCRYQEFVSGLLNYPMYSPMIQAFTAGNMPGLAESVRAVRSQCKDFTRLASFTENHDTPRFASLINDTTLAKNAMAFNILSDGIPIVYQGQEQHLRGPSSPYNRSPLWPTNYTTTSPLYNTTATLNRLRNHAIRLDSTYITTHSEELYLDGSTYATRKGAEGKQIVSVFSNQGTGGGPYNLTIPGAFKPGTEVVEVLSCKKVTADKEGRITVEMDEGEPMVFFPAKRMAGSGICGSNERKGPAALCASAGGKGKNETAVGKNHTEKETAFEHSSSGSGVSMSLSMVLLGVLAGVACWVL</sequence>
<dbReference type="SMART" id="SM00642">
    <property type="entry name" value="Aamy"/>
    <property type="match status" value="1"/>
</dbReference>
<dbReference type="SUPFAM" id="SSF51445">
    <property type="entry name" value="(Trans)glycosidases"/>
    <property type="match status" value="1"/>
</dbReference>
<dbReference type="OMA" id="HGYWIAD"/>
<comment type="catalytic activity">
    <reaction evidence="1 17">
        <text>Endohydrolysis of (1-&gt;4)-alpha-D-glucosidic linkages in polysaccharides containing three or more (1-&gt;4)-alpha-linked D-glucose units.</text>
        <dbReference type="EC" id="3.2.1.1"/>
    </reaction>
</comment>
<keyword evidence="5" id="KW-0479">Metal-binding</keyword>
<name>A0A0U5FMQ6_ASPCI</name>
<keyword evidence="11 17" id="KW-0326">Glycosidase</keyword>